<name>A0A4R8RPA8_COLTR</name>
<dbReference type="Proteomes" id="UP000295703">
    <property type="component" value="Unassembled WGS sequence"/>
</dbReference>
<comment type="caution">
    <text evidence="2">The sequence shown here is derived from an EMBL/GenBank/DDBJ whole genome shotgun (WGS) entry which is preliminary data.</text>
</comment>
<organism evidence="2 3">
    <name type="scientific">Colletotrichum trifolii</name>
    <dbReference type="NCBI Taxonomy" id="5466"/>
    <lineage>
        <taxon>Eukaryota</taxon>
        <taxon>Fungi</taxon>
        <taxon>Dikarya</taxon>
        <taxon>Ascomycota</taxon>
        <taxon>Pezizomycotina</taxon>
        <taxon>Sordariomycetes</taxon>
        <taxon>Hypocreomycetidae</taxon>
        <taxon>Glomerellales</taxon>
        <taxon>Glomerellaceae</taxon>
        <taxon>Colletotrichum</taxon>
        <taxon>Colletotrichum orbiculare species complex</taxon>
    </lineage>
</organism>
<reference evidence="2 3" key="1">
    <citation type="submission" date="2018-12" db="EMBL/GenBank/DDBJ databases">
        <title>Genome sequence and assembly of Colletotrichum trifolii.</title>
        <authorList>
            <person name="Gan P."/>
            <person name="Shirasu K."/>
        </authorList>
    </citation>
    <scope>NUCLEOTIDE SEQUENCE [LARGE SCALE GENOMIC DNA]</scope>
    <source>
        <strain evidence="2 3">543-2</strain>
    </source>
</reference>
<evidence type="ECO:0000313" key="3">
    <source>
        <dbReference type="Proteomes" id="UP000295703"/>
    </source>
</evidence>
<keyword evidence="1" id="KW-0732">Signal</keyword>
<feature type="chain" id="PRO_5020746740" evidence="1">
    <location>
        <begin position="24"/>
        <end position="99"/>
    </location>
</feature>
<feature type="signal peptide" evidence="1">
    <location>
        <begin position="1"/>
        <end position="23"/>
    </location>
</feature>
<proteinExistence type="predicted"/>
<protein>
    <submittedName>
        <fullName evidence="2">Uncharacterized protein</fullName>
    </submittedName>
</protein>
<evidence type="ECO:0000256" key="1">
    <source>
        <dbReference type="SAM" id="SignalP"/>
    </source>
</evidence>
<dbReference type="AlphaFoldDB" id="A0A4R8RPA8"/>
<evidence type="ECO:0000313" key="2">
    <source>
        <dbReference type="EMBL" id="TDZ72074.1"/>
    </source>
</evidence>
<sequence>MLISTILAAVATAPMMFAPVVLAAREMQIIKYGTTDCSRPGGPVRDYHKDECINLYPSDHAMKIKGSNTKCKCKVVAVVDKIERCTKIAGSAFGKVECS</sequence>
<gene>
    <name evidence="2" type="ORF">CTRI78_v001488</name>
</gene>
<accession>A0A4R8RPA8</accession>
<keyword evidence="3" id="KW-1185">Reference proteome</keyword>
<dbReference type="EMBL" id="RYZW01000008">
    <property type="protein sequence ID" value="TDZ72074.1"/>
    <property type="molecule type" value="Genomic_DNA"/>
</dbReference>